<sequence>MVARMDDGRQKKGVNKRTIIAIFCFLISTVILVLVLTKDSKDKRQKTQKTGLSKSWQIPNESYHPLSYSIELFVYLPGYGNHFKEGDKFTTRGKVVIDLLVNETVDGIELHVNELEIIKATLSQLQNTSSDHSAQPRPMSMTYNETLYRVGFSDGTPINPGRYFLEIRYSGKINNRLDGLYRSLSEGNNGKKKEKRYIAVTQSQATHARQIVPCFDEPRFKARWHLVIHHPLNTKVNSNVAIRKRKKTLINGHIWETSDFHSTPKMSSYLLALVVHNWTPKRVMARNNRTMISIYARPEAIGSVEMGLDVAFETLDLFEKLLKMPYPMSKLDLFAVPDFEHGAMENWGLIVFSEPILLVDGVQDKQSKVLRRLMAHEIAHQWFGNLVTLRWWNELWLNEGFAHFMELFAYRFWMPEDEAIIEFMFSDKRQAATRRDARLPRRAVVEKVDQGDQYNIWPRTPGEIRAMINPLTYAKGGFGLFSMYKMLGHSNFFAYLKNYLIKHQHGTVNSEDIWSRDLFNSTDMALWENVHTVLRDHLHVPGLPVLMLNRHQNGSYSFTEKLYDSSSIGLEISQFPKIHRTFPISIEIESNRVFTCDKERLNDLLSNISIDSLPILNFDGRGYTRICYGNEWKRVLEAIDETALSPLSRAILYDDLFAMADIGRVPYSLVLDFTISRLGKKLELNRAARSVLSTRLREIFKRVKTEMNPTQRLLCQKVCKQYGRYDQLSQACLFNADGFYRDKIGADELELKYKRLLDEEDLNAVKTLVAFLFTSRIWKYPEMILNGLIEDGRMISLNGLLDETQTQRLVPMLPQLSQHPNVGKDAIKFLIKNGKRIHERLHKSWSAMLDVYSWLLKAVSNEDDIRRINQMRSTLPQEAAEMSIWEETFEEYRLRVKWNEKIKPQIVDWFERYLERETSTPTKNSSRIYPDSFDIKESNYLTVSSFCFH</sequence>
<protein>
    <recommendedName>
        <fullName evidence="10">Aminopeptidase</fullName>
        <ecNumber evidence="10">3.4.11.-</ecNumber>
    </recommendedName>
</protein>
<evidence type="ECO:0000256" key="7">
    <source>
        <dbReference type="PIRSR" id="PIRSR634016-1"/>
    </source>
</evidence>
<evidence type="ECO:0000259" key="11">
    <source>
        <dbReference type="Pfam" id="PF01433"/>
    </source>
</evidence>
<keyword evidence="10" id="KW-0472">Membrane</keyword>
<keyword evidence="6 10" id="KW-0482">Metalloprotease</keyword>
<dbReference type="GO" id="GO:0005737">
    <property type="term" value="C:cytoplasm"/>
    <property type="evidence" value="ECO:0007669"/>
    <property type="project" value="TreeGrafter"/>
</dbReference>
<dbReference type="Proteomes" id="UP000887575">
    <property type="component" value="Unassembled WGS sequence"/>
</dbReference>
<evidence type="ECO:0000313" key="14">
    <source>
        <dbReference type="WBParaSite" id="MBELARI_LOCUS14168"/>
    </source>
</evidence>
<proteinExistence type="inferred from homology"/>
<feature type="binding site" evidence="8">
    <location>
        <position position="376"/>
    </location>
    <ligand>
        <name>Zn(2+)</name>
        <dbReference type="ChEBI" id="CHEBI:29105"/>
        <note>catalytic</note>
    </ligand>
</feature>
<dbReference type="EC" id="3.4.11.-" evidence="10"/>
<dbReference type="AlphaFoldDB" id="A0AAF3EJG8"/>
<evidence type="ECO:0000256" key="1">
    <source>
        <dbReference type="ARBA" id="ARBA00010136"/>
    </source>
</evidence>
<comment type="cofactor">
    <cofactor evidence="8 10">
        <name>Zn(2+)</name>
        <dbReference type="ChEBI" id="CHEBI:29105"/>
    </cofactor>
    <text evidence="8 10">Binds 1 zinc ion per subunit.</text>
</comment>
<evidence type="ECO:0000256" key="6">
    <source>
        <dbReference type="ARBA" id="ARBA00023049"/>
    </source>
</evidence>
<feature type="transmembrane region" description="Helical" evidence="10">
    <location>
        <begin position="20"/>
        <end position="37"/>
    </location>
</feature>
<evidence type="ECO:0000313" key="13">
    <source>
        <dbReference type="Proteomes" id="UP000887575"/>
    </source>
</evidence>
<dbReference type="InterPro" id="IPR027268">
    <property type="entry name" value="Peptidase_M4/M1_CTD_sf"/>
</dbReference>
<dbReference type="GO" id="GO:0043171">
    <property type="term" value="P:peptide catabolic process"/>
    <property type="evidence" value="ECO:0007669"/>
    <property type="project" value="TreeGrafter"/>
</dbReference>
<dbReference type="InterPro" id="IPR050344">
    <property type="entry name" value="Peptidase_M1_aminopeptidases"/>
</dbReference>
<dbReference type="Gene3D" id="1.10.3480.20">
    <property type="match status" value="1"/>
</dbReference>
<dbReference type="WBParaSite" id="MBELARI_LOCUS14168">
    <property type="protein sequence ID" value="MBELARI_LOCUS14168"/>
    <property type="gene ID" value="MBELARI_LOCUS14168"/>
</dbReference>
<feature type="active site" description="Proton acceptor" evidence="7">
    <location>
        <position position="377"/>
    </location>
</feature>
<dbReference type="GO" id="GO:0042277">
    <property type="term" value="F:peptide binding"/>
    <property type="evidence" value="ECO:0007669"/>
    <property type="project" value="TreeGrafter"/>
</dbReference>
<name>A0AAF3EJG8_9BILA</name>
<dbReference type="InterPro" id="IPR001930">
    <property type="entry name" value="Peptidase_M1"/>
</dbReference>
<keyword evidence="10" id="KW-1133">Transmembrane helix</keyword>
<dbReference type="SUPFAM" id="SSF55486">
    <property type="entry name" value="Metalloproteases ('zincins'), catalytic domain"/>
    <property type="match status" value="1"/>
</dbReference>
<dbReference type="GO" id="GO:0008270">
    <property type="term" value="F:zinc ion binding"/>
    <property type="evidence" value="ECO:0007669"/>
    <property type="project" value="UniProtKB-UniRule"/>
</dbReference>
<evidence type="ECO:0000256" key="9">
    <source>
        <dbReference type="PIRSR" id="PIRSR634016-4"/>
    </source>
</evidence>
<evidence type="ECO:0000256" key="10">
    <source>
        <dbReference type="RuleBase" id="RU364040"/>
    </source>
</evidence>
<keyword evidence="4 10" id="KW-0378">Hydrolase</keyword>
<dbReference type="SUPFAM" id="SSF63737">
    <property type="entry name" value="Leukotriene A4 hydrolase N-terminal domain"/>
    <property type="match status" value="1"/>
</dbReference>
<dbReference type="InterPro" id="IPR014782">
    <property type="entry name" value="Peptidase_M1_dom"/>
</dbReference>
<keyword evidence="10" id="KW-0812">Transmembrane</keyword>
<organism evidence="13 14">
    <name type="scientific">Mesorhabditis belari</name>
    <dbReference type="NCBI Taxonomy" id="2138241"/>
    <lineage>
        <taxon>Eukaryota</taxon>
        <taxon>Metazoa</taxon>
        <taxon>Ecdysozoa</taxon>
        <taxon>Nematoda</taxon>
        <taxon>Chromadorea</taxon>
        <taxon>Rhabditida</taxon>
        <taxon>Rhabditina</taxon>
        <taxon>Rhabditomorpha</taxon>
        <taxon>Rhabditoidea</taxon>
        <taxon>Rhabditidae</taxon>
        <taxon>Mesorhabditinae</taxon>
        <taxon>Mesorhabditis</taxon>
    </lineage>
</organism>
<dbReference type="PANTHER" id="PTHR11533:SF299">
    <property type="entry name" value="AMINOPEPTIDASE"/>
    <property type="match status" value="1"/>
</dbReference>
<evidence type="ECO:0000256" key="2">
    <source>
        <dbReference type="ARBA" id="ARBA00022670"/>
    </source>
</evidence>
<keyword evidence="3 8" id="KW-0479">Metal-binding</keyword>
<evidence type="ECO:0000259" key="12">
    <source>
        <dbReference type="Pfam" id="PF17900"/>
    </source>
</evidence>
<accession>A0AAF3EJG8</accession>
<dbReference type="GO" id="GO:0070006">
    <property type="term" value="F:metalloaminopeptidase activity"/>
    <property type="evidence" value="ECO:0007669"/>
    <property type="project" value="TreeGrafter"/>
</dbReference>
<dbReference type="Pfam" id="PF01433">
    <property type="entry name" value="Peptidase_M1"/>
    <property type="match status" value="1"/>
</dbReference>
<evidence type="ECO:0000256" key="4">
    <source>
        <dbReference type="ARBA" id="ARBA00022801"/>
    </source>
</evidence>
<dbReference type="CDD" id="cd09601">
    <property type="entry name" value="M1_APN-Q_like"/>
    <property type="match status" value="1"/>
</dbReference>
<evidence type="ECO:0000256" key="8">
    <source>
        <dbReference type="PIRSR" id="PIRSR634016-3"/>
    </source>
</evidence>
<feature type="binding site" evidence="8">
    <location>
        <position position="380"/>
    </location>
    <ligand>
        <name>Zn(2+)</name>
        <dbReference type="ChEBI" id="CHEBI:29105"/>
        <note>catalytic</note>
    </ligand>
</feature>
<dbReference type="Pfam" id="PF17900">
    <property type="entry name" value="Peptidase_M1_N"/>
    <property type="match status" value="1"/>
</dbReference>
<keyword evidence="10" id="KW-0031">Aminopeptidase</keyword>
<comment type="similarity">
    <text evidence="1 10">Belongs to the peptidase M1 family.</text>
</comment>
<dbReference type="GO" id="GO:0005615">
    <property type="term" value="C:extracellular space"/>
    <property type="evidence" value="ECO:0007669"/>
    <property type="project" value="TreeGrafter"/>
</dbReference>
<dbReference type="GO" id="GO:0006508">
    <property type="term" value="P:proteolysis"/>
    <property type="evidence" value="ECO:0007669"/>
    <property type="project" value="UniProtKB-KW"/>
</dbReference>
<dbReference type="InterPro" id="IPR034016">
    <property type="entry name" value="M1_APN-typ"/>
</dbReference>
<dbReference type="Gene3D" id="2.60.40.1730">
    <property type="entry name" value="tricorn interacting facor f3 domain"/>
    <property type="match status" value="1"/>
</dbReference>
<dbReference type="InterPro" id="IPR042097">
    <property type="entry name" value="Aminopeptidase_N-like_N_sf"/>
</dbReference>
<dbReference type="GO" id="GO:0016020">
    <property type="term" value="C:membrane"/>
    <property type="evidence" value="ECO:0007669"/>
    <property type="project" value="TreeGrafter"/>
</dbReference>
<reference evidence="14" key="1">
    <citation type="submission" date="2024-02" db="UniProtKB">
        <authorList>
            <consortium name="WormBaseParasite"/>
        </authorList>
    </citation>
    <scope>IDENTIFICATION</scope>
</reference>
<keyword evidence="13" id="KW-1185">Reference proteome</keyword>
<feature type="site" description="Transition state stabilizer" evidence="9">
    <location>
        <position position="473"/>
    </location>
</feature>
<dbReference type="Gene3D" id="1.10.390.10">
    <property type="entry name" value="Neutral Protease Domain 2"/>
    <property type="match status" value="1"/>
</dbReference>
<feature type="domain" description="Aminopeptidase N-like N-terminal" evidence="12">
    <location>
        <begin position="65"/>
        <end position="270"/>
    </location>
</feature>
<dbReference type="InterPro" id="IPR045357">
    <property type="entry name" value="Aminopeptidase_N-like_N"/>
</dbReference>
<keyword evidence="2 10" id="KW-0645">Protease</keyword>
<evidence type="ECO:0000256" key="3">
    <source>
        <dbReference type="ARBA" id="ARBA00022723"/>
    </source>
</evidence>
<feature type="domain" description="Peptidase M1 membrane alanine aminopeptidase" evidence="11">
    <location>
        <begin position="308"/>
        <end position="515"/>
    </location>
</feature>
<dbReference type="Gene3D" id="1.25.50.20">
    <property type="match status" value="1"/>
</dbReference>
<dbReference type="PANTHER" id="PTHR11533">
    <property type="entry name" value="PROTEASE M1 ZINC METALLOPROTEASE"/>
    <property type="match status" value="1"/>
</dbReference>
<evidence type="ECO:0000256" key="5">
    <source>
        <dbReference type="ARBA" id="ARBA00022833"/>
    </source>
</evidence>
<feature type="binding site" evidence="8">
    <location>
        <position position="399"/>
    </location>
    <ligand>
        <name>Zn(2+)</name>
        <dbReference type="ChEBI" id="CHEBI:29105"/>
        <note>catalytic</note>
    </ligand>
</feature>
<keyword evidence="5 8" id="KW-0862">Zinc</keyword>
<dbReference type="PRINTS" id="PR00756">
    <property type="entry name" value="ALADIPTASE"/>
</dbReference>